<reference evidence="2 3" key="1">
    <citation type="submission" date="2021-06" db="EMBL/GenBank/DDBJ databases">
        <title>Chromosome-level genome assembly of the red-tail catfish (Hemibagrus wyckioides).</title>
        <authorList>
            <person name="Shao F."/>
        </authorList>
    </citation>
    <scope>NUCLEOTIDE SEQUENCE [LARGE SCALE GENOMIC DNA]</scope>
    <source>
        <strain evidence="2">EC202008001</strain>
        <tissue evidence="2">Blood</tissue>
    </source>
</reference>
<keyword evidence="3" id="KW-1185">Reference proteome</keyword>
<dbReference type="EMBL" id="JAHKSW010000014">
    <property type="protein sequence ID" value="KAG7324656.1"/>
    <property type="molecule type" value="Genomic_DNA"/>
</dbReference>
<comment type="caution">
    <text evidence="2">The sequence shown here is derived from an EMBL/GenBank/DDBJ whole genome shotgun (WGS) entry which is preliminary data.</text>
</comment>
<gene>
    <name evidence="2" type="ORF">KOW79_012672</name>
</gene>
<evidence type="ECO:0000256" key="1">
    <source>
        <dbReference type="SAM" id="MobiDB-lite"/>
    </source>
</evidence>
<dbReference type="AlphaFoldDB" id="A0A9D3NJF2"/>
<name>A0A9D3NJF2_9TELE</name>
<proteinExistence type="predicted"/>
<accession>A0A9D3NJF2</accession>
<dbReference type="Proteomes" id="UP000824219">
    <property type="component" value="Linkage Group LG14"/>
</dbReference>
<feature type="region of interest" description="Disordered" evidence="1">
    <location>
        <begin position="1"/>
        <end position="23"/>
    </location>
</feature>
<organism evidence="2 3">
    <name type="scientific">Hemibagrus wyckioides</name>
    <dbReference type="NCBI Taxonomy" id="337641"/>
    <lineage>
        <taxon>Eukaryota</taxon>
        <taxon>Metazoa</taxon>
        <taxon>Chordata</taxon>
        <taxon>Craniata</taxon>
        <taxon>Vertebrata</taxon>
        <taxon>Euteleostomi</taxon>
        <taxon>Actinopterygii</taxon>
        <taxon>Neopterygii</taxon>
        <taxon>Teleostei</taxon>
        <taxon>Ostariophysi</taxon>
        <taxon>Siluriformes</taxon>
        <taxon>Bagridae</taxon>
        <taxon>Hemibagrus</taxon>
    </lineage>
</organism>
<sequence>MNTERTRQQSRSSKENFPKSDKIHIQTEYSGAMKSKELQEALQSLECVWAAAHSLTGSGLGDEVEEEMELSIISNIAANRGPELLLSIITALMHDTLDSSCV</sequence>
<evidence type="ECO:0000313" key="3">
    <source>
        <dbReference type="Proteomes" id="UP000824219"/>
    </source>
</evidence>
<evidence type="ECO:0000313" key="2">
    <source>
        <dbReference type="EMBL" id="KAG7324656.1"/>
    </source>
</evidence>
<protein>
    <submittedName>
        <fullName evidence="2">Uncharacterized protein</fullName>
    </submittedName>
</protein>